<feature type="domain" description="ABC transporter" evidence="5">
    <location>
        <begin position="6"/>
        <end position="246"/>
    </location>
</feature>
<reference evidence="6 7" key="1">
    <citation type="submission" date="2021-05" db="EMBL/GenBank/DDBJ databases">
        <title>Kineosporia and Streptomyces sp. nov. two new marine actinobacteria isolated from Coral.</title>
        <authorList>
            <person name="Buangrab K."/>
            <person name="Sutthacheep M."/>
            <person name="Yeemin T."/>
            <person name="Harunari E."/>
            <person name="Igarashi Y."/>
            <person name="Kanchanasin P."/>
            <person name="Tanasupawat S."/>
            <person name="Phongsopitanun W."/>
        </authorList>
    </citation>
    <scope>NUCLEOTIDE SEQUENCE [LARGE SCALE GENOMIC DNA]</scope>
    <source>
        <strain evidence="6 7">J2-2</strain>
    </source>
</reference>
<dbReference type="SUPFAM" id="SSF52540">
    <property type="entry name" value="P-loop containing nucleoside triphosphate hydrolases"/>
    <property type="match status" value="2"/>
</dbReference>
<feature type="domain" description="ABC transporter" evidence="5">
    <location>
        <begin position="276"/>
        <end position="496"/>
    </location>
</feature>
<dbReference type="SMART" id="SM00382">
    <property type="entry name" value="AAA"/>
    <property type="match status" value="2"/>
</dbReference>
<evidence type="ECO:0000256" key="2">
    <source>
        <dbReference type="ARBA" id="ARBA00022448"/>
    </source>
</evidence>
<dbReference type="EMBL" id="JAHBAY010000001">
    <property type="protein sequence ID" value="MBT0768046.1"/>
    <property type="molecule type" value="Genomic_DNA"/>
</dbReference>
<gene>
    <name evidence="6" type="ORF">KIH74_03875</name>
</gene>
<protein>
    <submittedName>
        <fullName evidence="6">ABC transporter ATP-binding protein</fullName>
    </submittedName>
</protein>
<dbReference type="InterPro" id="IPR003439">
    <property type="entry name" value="ABC_transporter-like_ATP-bd"/>
</dbReference>
<name>A0ABS5TAG1_9ACTN</name>
<evidence type="ECO:0000313" key="7">
    <source>
        <dbReference type="Proteomes" id="UP001197247"/>
    </source>
</evidence>
<evidence type="ECO:0000256" key="3">
    <source>
        <dbReference type="ARBA" id="ARBA00022741"/>
    </source>
</evidence>
<evidence type="ECO:0000259" key="5">
    <source>
        <dbReference type="PROSITE" id="PS50893"/>
    </source>
</evidence>
<evidence type="ECO:0000256" key="1">
    <source>
        <dbReference type="ARBA" id="ARBA00005417"/>
    </source>
</evidence>
<dbReference type="CDD" id="cd03257">
    <property type="entry name" value="ABC_NikE_OppD_transporters"/>
    <property type="match status" value="2"/>
</dbReference>
<evidence type="ECO:0000313" key="6">
    <source>
        <dbReference type="EMBL" id="MBT0768046.1"/>
    </source>
</evidence>
<keyword evidence="4 6" id="KW-0067">ATP-binding</keyword>
<evidence type="ECO:0000256" key="4">
    <source>
        <dbReference type="ARBA" id="ARBA00022840"/>
    </source>
</evidence>
<dbReference type="PROSITE" id="PS50893">
    <property type="entry name" value="ABC_TRANSPORTER_2"/>
    <property type="match status" value="2"/>
</dbReference>
<dbReference type="InterPro" id="IPR017871">
    <property type="entry name" value="ABC_transporter-like_CS"/>
</dbReference>
<proteinExistence type="inferred from homology"/>
<dbReference type="InterPro" id="IPR013563">
    <property type="entry name" value="Oligopep_ABC_C"/>
</dbReference>
<dbReference type="PANTHER" id="PTHR43776:SF7">
    <property type="entry name" value="D,D-DIPEPTIDE TRANSPORT ATP-BINDING PROTEIN DDPF-RELATED"/>
    <property type="match status" value="1"/>
</dbReference>
<dbReference type="PANTHER" id="PTHR43776">
    <property type="entry name" value="TRANSPORT ATP-BINDING PROTEIN"/>
    <property type="match status" value="1"/>
</dbReference>
<dbReference type="InterPro" id="IPR003593">
    <property type="entry name" value="AAA+_ATPase"/>
</dbReference>
<keyword evidence="2" id="KW-0813">Transport</keyword>
<organism evidence="6 7">
    <name type="scientific">Kineosporia corallincola</name>
    <dbReference type="NCBI Taxonomy" id="2835133"/>
    <lineage>
        <taxon>Bacteria</taxon>
        <taxon>Bacillati</taxon>
        <taxon>Actinomycetota</taxon>
        <taxon>Actinomycetes</taxon>
        <taxon>Kineosporiales</taxon>
        <taxon>Kineosporiaceae</taxon>
        <taxon>Kineosporia</taxon>
    </lineage>
</organism>
<keyword evidence="7" id="KW-1185">Reference proteome</keyword>
<accession>A0ABS5TAG1</accession>
<dbReference type="Proteomes" id="UP001197247">
    <property type="component" value="Unassembled WGS sequence"/>
</dbReference>
<comment type="similarity">
    <text evidence="1">Belongs to the ABC transporter superfamily.</text>
</comment>
<dbReference type="PROSITE" id="PS00211">
    <property type="entry name" value="ABC_TRANSPORTER_1"/>
    <property type="match status" value="1"/>
</dbReference>
<dbReference type="Gene3D" id="3.40.50.300">
    <property type="entry name" value="P-loop containing nucleotide triphosphate hydrolases"/>
    <property type="match status" value="2"/>
</dbReference>
<dbReference type="RefSeq" id="WP_214154306.1">
    <property type="nucleotide sequence ID" value="NZ_JAHBAY010000001.1"/>
</dbReference>
<dbReference type="InterPro" id="IPR050319">
    <property type="entry name" value="ABC_transp_ATP-bind"/>
</dbReference>
<dbReference type="GO" id="GO:0005524">
    <property type="term" value="F:ATP binding"/>
    <property type="evidence" value="ECO:0007669"/>
    <property type="project" value="UniProtKB-KW"/>
</dbReference>
<sequence>MTHIVARVSGLVVDFGGRRAVDGVDLEITAGEIVALVGESGSGKTVLGSCLLGLPAPHASVGGTVEVDGVDMLTGSRAQRHRVRRHRLGAVFQDPLTSLDPTMRAGAQVCERGATPERGVAALEECGVPEPGERFHYWPHQLSGGLRQRVSIAGAIATPTGEAPALIVADEPTTALDVSVQARVVALFARLRAEHGCSVLLITHDLGVAAQIADRIVVMSDGQIREQGPAAAVLGAPKHPYTRRLLASRLDIAGPFGVPDASFDTANEVLGMSGIVQDFPVPHRRRQTRRVLHGVDLSLAEGESVALVGESGSGKSTLLRIAAGLQTPSAGSVRVPADTRPQLIFQDARASLTPWMPIGRQIAERLPRAERGHRVAELLRRVGLDPELAGARPGRLSGGQCQRAAIARALASSPRVLLCDEPVSALDATLAAQVVDLLDELRRTTGVALLLVTHDLAVAKRIAGRVAVMTEGRIVEEGGVREVFDAPRHDYTRSLLAASPSLEVAS</sequence>
<dbReference type="InterPro" id="IPR027417">
    <property type="entry name" value="P-loop_NTPase"/>
</dbReference>
<comment type="caution">
    <text evidence="6">The sequence shown here is derived from an EMBL/GenBank/DDBJ whole genome shotgun (WGS) entry which is preliminary data.</text>
</comment>
<dbReference type="Pfam" id="PF08352">
    <property type="entry name" value="oligo_HPY"/>
    <property type="match status" value="2"/>
</dbReference>
<keyword evidence="3" id="KW-0547">Nucleotide-binding</keyword>
<dbReference type="Pfam" id="PF00005">
    <property type="entry name" value="ABC_tran"/>
    <property type="match status" value="2"/>
</dbReference>